<comment type="similarity">
    <text evidence="1">Belongs to the GST superfamily.</text>
</comment>
<comment type="caution">
    <text evidence="3">The sequence shown here is derived from an EMBL/GenBank/DDBJ whole genome shotgun (WGS) entry which is preliminary data.</text>
</comment>
<dbReference type="SFLD" id="SFLDS00019">
    <property type="entry name" value="Glutathione_Transferase_(cytos"/>
    <property type="match status" value="1"/>
</dbReference>
<dbReference type="InterPro" id="IPR040079">
    <property type="entry name" value="Glutathione_S-Trfase"/>
</dbReference>
<dbReference type="AlphaFoldDB" id="A0AAN6X398"/>
<evidence type="ECO:0000313" key="3">
    <source>
        <dbReference type="EMBL" id="KAK4191297.1"/>
    </source>
</evidence>
<reference evidence="3" key="2">
    <citation type="submission" date="2023-05" db="EMBL/GenBank/DDBJ databases">
        <authorList>
            <consortium name="Lawrence Berkeley National Laboratory"/>
            <person name="Steindorff A."/>
            <person name="Hensen N."/>
            <person name="Bonometti L."/>
            <person name="Westerberg I."/>
            <person name="Brannstrom I.O."/>
            <person name="Guillou S."/>
            <person name="Cros-Aarteil S."/>
            <person name="Calhoun S."/>
            <person name="Haridas S."/>
            <person name="Kuo A."/>
            <person name="Mondo S."/>
            <person name="Pangilinan J."/>
            <person name="Riley R."/>
            <person name="Labutti K."/>
            <person name="Andreopoulos B."/>
            <person name="Lipzen A."/>
            <person name="Chen C."/>
            <person name="Yanf M."/>
            <person name="Daum C."/>
            <person name="Ng V."/>
            <person name="Clum A."/>
            <person name="Ohm R."/>
            <person name="Martin F."/>
            <person name="Silar P."/>
            <person name="Natvig D."/>
            <person name="Lalanne C."/>
            <person name="Gautier V."/>
            <person name="Ament-Velasquez S.L."/>
            <person name="Kruys A."/>
            <person name="Hutchinson M.I."/>
            <person name="Powell A.J."/>
            <person name="Barry K."/>
            <person name="Miller A.N."/>
            <person name="Grigoriev I.V."/>
            <person name="Debuchy R."/>
            <person name="Gladieux P."/>
            <person name="Thoren M.H."/>
            <person name="Johannesson H."/>
        </authorList>
    </citation>
    <scope>NUCLEOTIDE SEQUENCE</scope>
    <source>
        <strain evidence="3">PSN309</strain>
    </source>
</reference>
<protein>
    <recommendedName>
        <fullName evidence="2">Thioredoxin-like fold domain-containing protein</fullName>
    </recommendedName>
</protein>
<evidence type="ECO:0000313" key="4">
    <source>
        <dbReference type="Proteomes" id="UP001302126"/>
    </source>
</evidence>
<name>A0AAN6X398_9PEZI</name>
<reference evidence="3" key="1">
    <citation type="journal article" date="2023" name="Mol. Phylogenet. Evol.">
        <title>Genome-scale phylogeny and comparative genomics of the fungal order Sordariales.</title>
        <authorList>
            <person name="Hensen N."/>
            <person name="Bonometti L."/>
            <person name="Westerberg I."/>
            <person name="Brannstrom I.O."/>
            <person name="Guillou S."/>
            <person name="Cros-Aarteil S."/>
            <person name="Calhoun S."/>
            <person name="Haridas S."/>
            <person name="Kuo A."/>
            <person name="Mondo S."/>
            <person name="Pangilinan J."/>
            <person name="Riley R."/>
            <person name="LaButti K."/>
            <person name="Andreopoulos B."/>
            <person name="Lipzen A."/>
            <person name="Chen C."/>
            <person name="Yan M."/>
            <person name="Daum C."/>
            <person name="Ng V."/>
            <person name="Clum A."/>
            <person name="Steindorff A."/>
            <person name="Ohm R.A."/>
            <person name="Martin F."/>
            <person name="Silar P."/>
            <person name="Natvig D.O."/>
            <person name="Lalanne C."/>
            <person name="Gautier V."/>
            <person name="Ament-Velasquez S.L."/>
            <person name="Kruys A."/>
            <person name="Hutchinson M.I."/>
            <person name="Powell A.J."/>
            <person name="Barry K."/>
            <person name="Miller A.N."/>
            <person name="Grigoriev I.V."/>
            <person name="Debuchy R."/>
            <person name="Gladieux P."/>
            <person name="Hiltunen Thoren M."/>
            <person name="Johannesson H."/>
        </authorList>
    </citation>
    <scope>NUCLEOTIDE SEQUENCE</scope>
    <source>
        <strain evidence="3">PSN309</strain>
    </source>
</reference>
<dbReference type="Pfam" id="PF17172">
    <property type="entry name" value="GST_N_4"/>
    <property type="match status" value="1"/>
</dbReference>
<dbReference type="SFLD" id="SFLDG01180">
    <property type="entry name" value="SUF1"/>
    <property type="match status" value="1"/>
</dbReference>
<organism evidence="3 4">
    <name type="scientific">Podospora australis</name>
    <dbReference type="NCBI Taxonomy" id="1536484"/>
    <lineage>
        <taxon>Eukaryota</taxon>
        <taxon>Fungi</taxon>
        <taxon>Dikarya</taxon>
        <taxon>Ascomycota</taxon>
        <taxon>Pezizomycotina</taxon>
        <taxon>Sordariomycetes</taxon>
        <taxon>Sordariomycetidae</taxon>
        <taxon>Sordariales</taxon>
        <taxon>Podosporaceae</taxon>
        <taxon>Podospora</taxon>
    </lineage>
</organism>
<dbReference type="Proteomes" id="UP001302126">
    <property type="component" value="Unassembled WGS sequence"/>
</dbReference>
<sequence>MTFDGYIRPDAAGFNGHLDSVKYKRESSRSKMSKMSPFSITVYRGFAALPTHTWSPFVNKLETRLRLSGIPYQVKVGSIHEGPKRKIPYIALELDNGGSEMLGDTALISKRLVEVGVFPHELNKDLTPVQKAQDLAIRSLLEDKLSFYLARERWIDNFYTMRDGAMASVPYPVRVLVGHLAYRGVSRSLYGQGTGRFTDDEVRMFKMEIWEHLNILLGEARGSVKGKGSDEPFWILGGEKPTEADTTAYGIIVASLICDA</sequence>
<dbReference type="PANTHER" id="PTHR12289">
    <property type="entry name" value="METAXIN RELATED"/>
    <property type="match status" value="1"/>
</dbReference>
<keyword evidence="4" id="KW-1185">Reference proteome</keyword>
<dbReference type="GO" id="GO:0005737">
    <property type="term" value="C:cytoplasm"/>
    <property type="evidence" value="ECO:0007669"/>
    <property type="project" value="TreeGrafter"/>
</dbReference>
<dbReference type="InterPro" id="IPR012336">
    <property type="entry name" value="Thioredoxin-like_fold"/>
</dbReference>
<dbReference type="EMBL" id="MU864360">
    <property type="protein sequence ID" value="KAK4191297.1"/>
    <property type="molecule type" value="Genomic_DNA"/>
</dbReference>
<accession>A0AAN6X398</accession>
<evidence type="ECO:0000259" key="2">
    <source>
        <dbReference type="Pfam" id="PF17172"/>
    </source>
</evidence>
<feature type="domain" description="Thioredoxin-like fold" evidence="2">
    <location>
        <begin position="56"/>
        <end position="156"/>
    </location>
</feature>
<dbReference type="PANTHER" id="PTHR12289:SF41">
    <property type="entry name" value="FAILED AXON CONNECTIONS-RELATED"/>
    <property type="match status" value="1"/>
</dbReference>
<dbReference type="InterPro" id="IPR050931">
    <property type="entry name" value="Mito_Protein_Transport_Metaxin"/>
</dbReference>
<proteinExistence type="inferred from homology"/>
<evidence type="ECO:0000256" key="1">
    <source>
        <dbReference type="ARBA" id="ARBA00007409"/>
    </source>
</evidence>
<gene>
    <name evidence="3" type="ORF">QBC35DRAFT_487869</name>
</gene>